<reference evidence="4" key="1">
    <citation type="submission" date="2025-08" db="UniProtKB">
        <authorList>
            <consortium name="RefSeq"/>
        </authorList>
    </citation>
    <scope>IDENTIFICATION</scope>
    <source>
        <tissue evidence="4">Seedling</tissue>
    </source>
</reference>
<dbReference type="GeneID" id="107411883"/>
<dbReference type="CDD" id="cd05162">
    <property type="entry name" value="PWWP"/>
    <property type="match status" value="1"/>
</dbReference>
<accession>A0ABM3I9W8</accession>
<dbReference type="PANTHER" id="PTHR10688:SF5">
    <property type="entry name" value="PWWP DOMAIN-CONTAINING PROTEIN 1-RELATED"/>
    <property type="match status" value="1"/>
</dbReference>
<dbReference type="RefSeq" id="XP_048324041.2">
    <property type="nucleotide sequence ID" value="XM_048468084.2"/>
</dbReference>
<feature type="compositionally biased region" description="Low complexity" evidence="1">
    <location>
        <begin position="543"/>
        <end position="558"/>
    </location>
</feature>
<dbReference type="PROSITE" id="PS50812">
    <property type="entry name" value="PWWP"/>
    <property type="match status" value="1"/>
</dbReference>
<dbReference type="PANTHER" id="PTHR10688">
    <property type="entry name" value="PWWP DOMAIN-CONTAINING PROTEIN"/>
    <property type="match status" value="1"/>
</dbReference>
<gene>
    <name evidence="4" type="primary">LOC107411883</name>
</gene>
<feature type="compositionally biased region" description="Basic and acidic residues" evidence="1">
    <location>
        <begin position="37"/>
        <end position="51"/>
    </location>
</feature>
<organism evidence="3 4">
    <name type="scientific">Ziziphus jujuba</name>
    <name type="common">Chinese jujube</name>
    <name type="synonym">Ziziphus sativa</name>
    <dbReference type="NCBI Taxonomy" id="326968"/>
    <lineage>
        <taxon>Eukaryota</taxon>
        <taxon>Viridiplantae</taxon>
        <taxon>Streptophyta</taxon>
        <taxon>Embryophyta</taxon>
        <taxon>Tracheophyta</taxon>
        <taxon>Spermatophyta</taxon>
        <taxon>Magnoliopsida</taxon>
        <taxon>eudicotyledons</taxon>
        <taxon>Gunneridae</taxon>
        <taxon>Pentapetalae</taxon>
        <taxon>rosids</taxon>
        <taxon>fabids</taxon>
        <taxon>Rosales</taxon>
        <taxon>Rhamnaceae</taxon>
        <taxon>Paliureae</taxon>
        <taxon>Ziziphus</taxon>
    </lineage>
</organism>
<evidence type="ECO:0000259" key="2">
    <source>
        <dbReference type="PROSITE" id="PS50812"/>
    </source>
</evidence>
<proteinExistence type="predicted"/>
<evidence type="ECO:0000256" key="1">
    <source>
        <dbReference type="SAM" id="MobiDB-lite"/>
    </source>
</evidence>
<dbReference type="InterPro" id="IPR000313">
    <property type="entry name" value="PWWP_dom"/>
</dbReference>
<dbReference type="Pfam" id="PF00855">
    <property type="entry name" value="PWWP"/>
    <property type="match status" value="1"/>
</dbReference>
<dbReference type="SMART" id="SM00293">
    <property type="entry name" value="PWWP"/>
    <property type="match status" value="1"/>
</dbReference>
<dbReference type="SUPFAM" id="SSF63748">
    <property type="entry name" value="Tudor/PWWP/MBT"/>
    <property type="match status" value="1"/>
</dbReference>
<dbReference type="Gene3D" id="2.30.30.140">
    <property type="match status" value="1"/>
</dbReference>
<keyword evidence="3" id="KW-1185">Reference proteome</keyword>
<feature type="compositionally biased region" description="Basic and acidic residues" evidence="1">
    <location>
        <begin position="891"/>
        <end position="901"/>
    </location>
</feature>
<feature type="domain" description="PWWP" evidence="2">
    <location>
        <begin position="173"/>
        <end position="234"/>
    </location>
</feature>
<evidence type="ECO:0000313" key="3">
    <source>
        <dbReference type="Proteomes" id="UP001652623"/>
    </source>
</evidence>
<feature type="compositionally biased region" description="Polar residues" evidence="1">
    <location>
        <begin position="797"/>
        <end position="808"/>
    </location>
</feature>
<feature type="compositionally biased region" description="Basic and acidic residues" evidence="1">
    <location>
        <begin position="641"/>
        <end position="657"/>
    </location>
</feature>
<feature type="compositionally biased region" description="Basic and acidic residues" evidence="1">
    <location>
        <begin position="11"/>
        <end position="28"/>
    </location>
</feature>
<feature type="region of interest" description="Disordered" evidence="1">
    <location>
        <begin position="1151"/>
        <end position="1175"/>
    </location>
</feature>
<protein>
    <submittedName>
        <fullName evidence="4">PWWP domain-containing protein 1</fullName>
    </submittedName>
</protein>
<feature type="compositionally biased region" description="Basic and acidic residues" evidence="1">
    <location>
        <begin position="577"/>
        <end position="592"/>
    </location>
</feature>
<feature type="region of interest" description="Disordered" evidence="1">
    <location>
        <begin position="786"/>
        <end position="903"/>
    </location>
</feature>
<feature type="region of interest" description="Disordered" evidence="1">
    <location>
        <begin position="1"/>
        <end position="141"/>
    </location>
</feature>
<dbReference type="InterPro" id="IPR052657">
    <property type="entry name" value="PDP_family_Arabidopsis"/>
</dbReference>
<sequence length="1212" mass="131973">MISVMNNNCEVDGKSDAIEDSVDAKAKVSEGGLDGSNDERYSNLRISDEGRVSPMELDSEAPYSEVGSVKPESIKEEEEEEARLSDGGEVDKEVESKSTEVKLEKSSADRLNAKNEEIEGHSHRFETGKDRKEHEKGNGSQYNSLLSEFDDYVANEKSGQTGTSRALSFGFEIGDLVWGKVKSHPWWPGHIFNEAFATSQVRRTRREGHILVAFFGDSSYGWFDPAELIPFDPNYSEKSRQTTSRNFVKAVEEAVDEASRRCAVGLSCKCRNPYNFRMTNVQGYFAVDVPDYEPYAVYSASQISKARDSFKPSETLAFIKQMAVLPFGGDPKNLSFVKDRATVFALRKAAFEEFDETYAQAFGVHSGRQSREQVNSMDQLVRAPPRAPLSGPLVIAETLGGGMSASKPMKIKESSKKDRYLFKRRDENSNATTHQIILGQASSSVPSGYMEGTISVKDGDFVLQKRAPTVSLKSLVPAKDEQSGITSMSSLASVSDISGKDAVIMDQASASSSVATLGVNIDSKQSFDMRKDALQEVKEEESTPVSDGGVVSTSTGGPDLSGERTLPCAIDGASQSLKRDRENLVESNREETQESQVSFPKTVEQEPVQDVHSDQGPSPNDAKRSSGMSSVGGVKAKVLKRPVEELRSGKSTTEEKKMKKKKKQLGSETSFRDPQKHLPTKKVGPSVGKLVGKATQIGLSPREDFRVEHHNKNAASGNTISDNVATSSLVGMGNVELELPKLLNDLHALALDPFYGVERNCPIVVRQFFLRFRSLVYQKSLVLSPPSESESVEIRPSKSSVGGLSENNSTEHVRDLPSSKPAKPLSRSDDPTIAGRKRAPSDRQEEIAAKRSKKISDIKTLAAEKKASQKTSEVQRGEGKESAVPLLRKSIKPDSAKKGEPSARVVQPTTLVVKFPPQISLPSPAELKARFARFGPMDQSGLRVFWKSSTCRVVFLYKSDAQAAYKYAVGNNSLFGNFSVRCYLREVEVPGPEVPESGKGHGDDNPMETRVKDPAVISRPASGLMQQPLPQPATHLKSCLKKSSGEESVQVTGGVCGGNGKGTPRVKFMLGGEDSRSEQLMTGNRTNFNNNNNNNNNIASFADGGAPSSSSSSTTTTTTSVAMDFNSRNFQKVISPSPSPILQLPPQFAKAPVNNSHHSEMAPRNTHNLNTTPPSAPPTVDISHQMLSLLTRCNDVVTNVTGLLGYVPYHPL</sequence>
<dbReference type="Proteomes" id="UP001652623">
    <property type="component" value="Chromosome 10"/>
</dbReference>
<feature type="compositionally biased region" description="Basic and acidic residues" evidence="1">
    <location>
        <begin position="82"/>
        <end position="137"/>
    </location>
</feature>
<name>A0ABM3I9W8_ZIZJJ</name>
<feature type="compositionally biased region" description="Low complexity" evidence="1">
    <location>
        <begin position="1087"/>
        <end position="1097"/>
    </location>
</feature>
<feature type="region of interest" description="Disordered" evidence="1">
    <location>
        <begin position="1086"/>
        <end position="1117"/>
    </location>
</feature>
<feature type="region of interest" description="Disordered" evidence="1">
    <location>
        <begin position="534"/>
        <end position="686"/>
    </location>
</feature>
<evidence type="ECO:0000313" key="4">
    <source>
        <dbReference type="RefSeq" id="XP_048324041.2"/>
    </source>
</evidence>
<feature type="compositionally biased region" description="Low complexity" evidence="1">
    <location>
        <begin position="1108"/>
        <end position="1117"/>
    </location>
</feature>
<feature type="compositionally biased region" description="Basic and acidic residues" evidence="1">
    <location>
        <begin position="839"/>
        <end position="881"/>
    </location>
</feature>